<evidence type="ECO:0000313" key="2">
    <source>
        <dbReference type="EMBL" id="AWQ62162.1"/>
    </source>
</evidence>
<evidence type="ECO:0000313" key="3">
    <source>
        <dbReference type="EMBL" id="AWQ62959.1"/>
    </source>
</evidence>
<proteinExistence type="predicted"/>
<organism evidence="2">
    <name type="scientific">White spot syndrome virus</name>
    <name type="common">WSSV</name>
    <name type="synonym">White spot bacilliform virus</name>
    <dbReference type="NCBI Taxonomy" id="92652"/>
    <lineage>
        <taxon>Viruses</taxon>
        <taxon>Viruses incertae sedis</taxon>
        <taxon>Naldaviricetes</taxon>
        <taxon>Nimaviridae</taxon>
        <taxon>Whispovirus</taxon>
        <taxon>White spot syndrome virus</taxon>
    </lineage>
</organism>
<reference evidence="2" key="2">
    <citation type="journal article" name="FEMS Microbiol. Lett.">
        <title>Molecular variability and genetic structure of white spot syndrome virus strains from northwest Mexico based on the analysis of genomes.</title>
        <authorList>
            <person name="Parrilla-Taylor D.P."/>
            <person name="Vibanco-Perez N."/>
            <person name="Duran-Avelar M.J."/>
            <person name="Gomez-Gil B."/>
            <person name="Llera-Herrera R."/>
            <person name="Vazquez-Juarez R."/>
        </authorList>
    </citation>
    <scope>NUCLEOTIDE SEQUENCE</scope>
    <source>
        <strain evidence="2">GVE05</strain>
        <strain evidence="3">LC10</strain>
    </source>
</reference>
<evidence type="ECO:0000256" key="1">
    <source>
        <dbReference type="SAM" id="Phobius"/>
    </source>
</evidence>
<keyword evidence="1" id="KW-0472">Membrane</keyword>
<name>A0A2U9GCI9_WSSV</name>
<dbReference type="EMBL" id="MG432480">
    <property type="protein sequence ID" value="AWQ62959.1"/>
    <property type="molecule type" value="Genomic_DNA"/>
</dbReference>
<gene>
    <name evidence="2" type="primary">287</name>
</gene>
<organismHost>
    <name type="scientific">Crustacea</name>
    <name type="common">crustaceans</name>
    <dbReference type="NCBI Taxonomy" id="6657"/>
</organismHost>
<protein>
    <submittedName>
        <fullName evidence="2">Wsv287</fullName>
    </submittedName>
</protein>
<reference evidence="2" key="1">
    <citation type="submission" date="2017-11" db="EMBL/GenBank/DDBJ databases">
        <authorList>
            <person name="Parrilla Taylor D.P."/>
            <person name="Vibanco-Perez N."/>
            <person name="Duran-Avelar Md.J."/>
            <person name="Gomez-Gil B."/>
            <person name="Llera-Herrera R."/>
            <person name="Vazquez-Juarez R."/>
        </authorList>
    </citation>
    <scope>NUCLEOTIDE SEQUENCE</scope>
    <source>
        <strain evidence="2">GVE05</strain>
        <strain evidence="3">LC10</strain>
    </source>
</reference>
<dbReference type="EMBL" id="MG432478">
    <property type="protein sequence ID" value="AWQ62162.1"/>
    <property type="molecule type" value="Genomic_DNA"/>
</dbReference>
<keyword evidence="1" id="KW-1133">Transmembrane helix</keyword>
<sequence>MFSIRIDKSNRVVHSFKFNNKIGWLTSTFTDLVINMLIMFLQILQCLGHIFSRNKVLEEHLYPDLGNSIASCYIGGIGPVSTPSPETMRKNLLKNHTTLSAILCRILMSTLMVIRNGFSPTSLA</sequence>
<feature type="transmembrane region" description="Helical" evidence="1">
    <location>
        <begin position="32"/>
        <end position="51"/>
    </location>
</feature>
<accession>A0A2U9GCI9</accession>
<keyword evidence="1" id="KW-0812">Transmembrane</keyword>